<dbReference type="Pfam" id="PF12833">
    <property type="entry name" value="HTH_18"/>
    <property type="match status" value="1"/>
</dbReference>
<protein>
    <recommendedName>
        <fullName evidence="4">HTH araC/xylS-type domain-containing protein</fullName>
    </recommendedName>
</protein>
<accession>A0A0J9ESK6</accession>
<evidence type="ECO:0000313" key="5">
    <source>
        <dbReference type="EMBL" id="KMW18790.1"/>
    </source>
</evidence>
<organism evidence="5 6">
    <name type="scientific">[Clostridium] citroniae WAL-19142</name>
    <dbReference type="NCBI Taxonomy" id="742734"/>
    <lineage>
        <taxon>Bacteria</taxon>
        <taxon>Bacillati</taxon>
        <taxon>Bacillota</taxon>
        <taxon>Clostridia</taxon>
        <taxon>Lachnospirales</taxon>
        <taxon>Lachnospiraceae</taxon>
        <taxon>Enterocloster</taxon>
    </lineage>
</organism>
<evidence type="ECO:0000259" key="4">
    <source>
        <dbReference type="PROSITE" id="PS01124"/>
    </source>
</evidence>
<name>A0A0J9ESK6_9FIRM</name>
<dbReference type="SUPFAM" id="SSF51215">
    <property type="entry name" value="Regulatory protein AraC"/>
    <property type="match status" value="1"/>
</dbReference>
<dbReference type="RefSeq" id="WP_048930089.1">
    <property type="nucleotide sequence ID" value="NZ_KQ235878.1"/>
</dbReference>
<evidence type="ECO:0000313" key="6">
    <source>
        <dbReference type="Proteomes" id="UP000037392"/>
    </source>
</evidence>
<dbReference type="AlphaFoldDB" id="A0A0J9ESK6"/>
<keyword evidence="2" id="KW-0238">DNA-binding</keyword>
<dbReference type="GeneID" id="93163386"/>
<dbReference type="InterPro" id="IPR037923">
    <property type="entry name" value="HTH-like"/>
</dbReference>
<keyword evidence="3" id="KW-0804">Transcription</keyword>
<dbReference type="SUPFAM" id="SSF46689">
    <property type="entry name" value="Homeodomain-like"/>
    <property type="match status" value="2"/>
</dbReference>
<reference evidence="5 6" key="1">
    <citation type="submission" date="2011-04" db="EMBL/GenBank/DDBJ databases">
        <title>The Genome Sequence of Clostridium citroniae WAL-19142.</title>
        <authorList>
            <consortium name="The Broad Institute Genome Sequencing Platform"/>
            <person name="Earl A."/>
            <person name="Ward D."/>
            <person name="Feldgarden M."/>
            <person name="Gevers D."/>
            <person name="Warren Y.A."/>
            <person name="Tyrrell K.L."/>
            <person name="Citron D.M."/>
            <person name="Goldstein E.J."/>
            <person name="Daigneault M."/>
            <person name="Allen-Vercoe E."/>
            <person name="Young S.K."/>
            <person name="Zeng Q."/>
            <person name="Gargeya S."/>
            <person name="Fitzgerald M."/>
            <person name="Haas B."/>
            <person name="Abouelleil A."/>
            <person name="Alvarado L."/>
            <person name="Arachchi H.M."/>
            <person name="Berlin A."/>
            <person name="Brown A."/>
            <person name="Chapman S.B."/>
            <person name="Chen Z."/>
            <person name="Dunbar C."/>
            <person name="Freedman E."/>
            <person name="Gearin G."/>
            <person name="Gellesch M."/>
            <person name="Goldberg J."/>
            <person name="Griggs A."/>
            <person name="Gujja S."/>
            <person name="Heilman E.R."/>
            <person name="Heiman D."/>
            <person name="Howarth C."/>
            <person name="Larson L."/>
            <person name="Lui A."/>
            <person name="MacDonald P.J."/>
            <person name="Mehta T."/>
            <person name="Montmayeur A."/>
            <person name="Murphy C."/>
            <person name="Neiman D."/>
            <person name="Pearson M."/>
            <person name="Priest M."/>
            <person name="Roberts A."/>
            <person name="Saif S."/>
            <person name="Shea T."/>
            <person name="Shenoy N."/>
            <person name="Sisk P."/>
            <person name="Stolte C."/>
            <person name="Sykes S."/>
            <person name="White J."/>
            <person name="Yandava C."/>
            <person name="Wortman J."/>
            <person name="Nusbaum C."/>
            <person name="Birren B."/>
        </authorList>
    </citation>
    <scope>NUCLEOTIDE SEQUENCE [LARGE SCALE GENOMIC DNA]</scope>
    <source>
        <strain evidence="5 6">WAL-19142</strain>
    </source>
</reference>
<dbReference type="PANTHER" id="PTHR43280">
    <property type="entry name" value="ARAC-FAMILY TRANSCRIPTIONAL REGULATOR"/>
    <property type="match status" value="1"/>
</dbReference>
<gene>
    <name evidence="5" type="ORF">HMPREF9470_02894</name>
</gene>
<dbReference type="OrthoDB" id="9782911at2"/>
<evidence type="ECO:0000256" key="3">
    <source>
        <dbReference type="ARBA" id="ARBA00023163"/>
    </source>
</evidence>
<dbReference type="PATRIC" id="fig|742734.4.peg.3098"/>
<keyword evidence="1" id="KW-0805">Transcription regulation</keyword>
<dbReference type="SMART" id="SM00342">
    <property type="entry name" value="HTH_ARAC"/>
    <property type="match status" value="1"/>
</dbReference>
<dbReference type="EMBL" id="ADLK01000022">
    <property type="protein sequence ID" value="KMW18790.1"/>
    <property type="molecule type" value="Genomic_DNA"/>
</dbReference>
<dbReference type="PANTHER" id="PTHR43280:SF28">
    <property type="entry name" value="HTH-TYPE TRANSCRIPTIONAL ACTIVATOR RHAS"/>
    <property type="match status" value="1"/>
</dbReference>
<dbReference type="GO" id="GO:0003700">
    <property type="term" value="F:DNA-binding transcription factor activity"/>
    <property type="evidence" value="ECO:0007669"/>
    <property type="project" value="InterPro"/>
</dbReference>
<dbReference type="InterPro" id="IPR009057">
    <property type="entry name" value="Homeodomain-like_sf"/>
</dbReference>
<dbReference type="InterPro" id="IPR003313">
    <property type="entry name" value="AraC-bd"/>
</dbReference>
<comment type="caution">
    <text evidence="5">The sequence shown here is derived from an EMBL/GenBank/DDBJ whole genome shotgun (WGS) entry which is preliminary data.</text>
</comment>
<dbReference type="InterPro" id="IPR014710">
    <property type="entry name" value="RmlC-like_jellyroll"/>
</dbReference>
<feature type="domain" description="HTH araC/xylS-type" evidence="4">
    <location>
        <begin position="184"/>
        <end position="282"/>
    </location>
</feature>
<dbReference type="InterPro" id="IPR018060">
    <property type="entry name" value="HTH_AraC"/>
</dbReference>
<dbReference type="Gene3D" id="1.10.10.60">
    <property type="entry name" value="Homeodomain-like"/>
    <property type="match status" value="2"/>
</dbReference>
<evidence type="ECO:0000256" key="2">
    <source>
        <dbReference type="ARBA" id="ARBA00023125"/>
    </source>
</evidence>
<dbReference type="PROSITE" id="PS01124">
    <property type="entry name" value="HTH_ARAC_FAMILY_2"/>
    <property type="match status" value="1"/>
</dbReference>
<dbReference type="Pfam" id="PF02311">
    <property type="entry name" value="AraC_binding"/>
    <property type="match status" value="1"/>
</dbReference>
<evidence type="ECO:0000256" key="1">
    <source>
        <dbReference type="ARBA" id="ARBA00023015"/>
    </source>
</evidence>
<dbReference type="Gene3D" id="2.60.120.10">
    <property type="entry name" value="Jelly Rolls"/>
    <property type="match status" value="1"/>
</dbReference>
<dbReference type="Proteomes" id="UP000037392">
    <property type="component" value="Unassembled WGS sequence"/>
</dbReference>
<dbReference type="GO" id="GO:0043565">
    <property type="term" value="F:sequence-specific DNA binding"/>
    <property type="evidence" value="ECO:0007669"/>
    <property type="project" value="InterPro"/>
</dbReference>
<proteinExistence type="predicted"/>
<sequence>MEQMIYRERIPGIAIDRILREPGFTMPSKHLHDDYEIYYLVEGERYYFIDRTTYHVTGGSLVFIDRNRIHQTSQCGTGSHERILISLSQHPFGDFLSLTGEMSLSGFFSAHTGILELDQEGRPLAESLMDTLASELHGQKPGFQHMAMSALSRLLIHAQRHFSSPSHISSRLPVSTQPKHRLVDDAASYITENYSKNLSLETVAAQFYVNKCYLSRIFKEATGFTVNEYINMARVRRARELLSATSMSITEVSCLLGYDSITYFERVFHRYTQTSPMKYRKAYSAQHVDHAF</sequence>